<dbReference type="PANTHER" id="PTHR33345:SF2">
    <property type="entry name" value="OBERON-LIKE PHD FINGER DOMAIN-CONTAINING PROTEIN"/>
    <property type="match status" value="1"/>
</dbReference>
<dbReference type="Pfam" id="PF23299">
    <property type="entry name" value="DUF7081"/>
    <property type="match status" value="1"/>
</dbReference>
<dbReference type="PANTHER" id="PTHR33345">
    <property type="entry name" value="ADAPTER PROTEIN, PUTATIVE-RELATED"/>
    <property type="match status" value="1"/>
</dbReference>
<protein>
    <recommendedName>
        <fullName evidence="1">DUF7081 domain-containing protein</fullName>
    </recommendedName>
</protein>
<proteinExistence type="predicted"/>
<evidence type="ECO:0000313" key="3">
    <source>
        <dbReference type="Proteomes" id="UP001234989"/>
    </source>
</evidence>
<dbReference type="Proteomes" id="UP001234989">
    <property type="component" value="Chromosome 9"/>
</dbReference>
<organism evidence="2 3">
    <name type="scientific">Solanum verrucosum</name>
    <dbReference type="NCBI Taxonomy" id="315347"/>
    <lineage>
        <taxon>Eukaryota</taxon>
        <taxon>Viridiplantae</taxon>
        <taxon>Streptophyta</taxon>
        <taxon>Embryophyta</taxon>
        <taxon>Tracheophyta</taxon>
        <taxon>Spermatophyta</taxon>
        <taxon>Magnoliopsida</taxon>
        <taxon>eudicotyledons</taxon>
        <taxon>Gunneridae</taxon>
        <taxon>Pentapetalae</taxon>
        <taxon>asterids</taxon>
        <taxon>lamiids</taxon>
        <taxon>Solanales</taxon>
        <taxon>Solanaceae</taxon>
        <taxon>Solanoideae</taxon>
        <taxon>Solaneae</taxon>
        <taxon>Solanum</taxon>
    </lineage>
</organism>
<reference evidence="2" key="1">
    <citation type="submission" date="2023-08" db="EMBL/GenBank/DDBJ databases">
        <title>A de novo genome assembly of Solanum verrucosum Schlechtendal, a Mexican diploid species geographically isolated from the other diploid A-genome species in potato relatives.</title>
        <authorList>
            <person name="Hosaka K."/>
        </authorList>
    </citation>
    <scope>NUCLEOTIDE SEQUENCE</scope>
    <source>
        <tissue evidence="2">Young leaves</tissue>
    </source>
</reference>
<evidence type="ECO:0000313" key="2">
    <source>
        <dbReference type="EMBL" id="WMV46959.1"/>
    </source>
</evidence>
<dbReference type="EMBL" id="CP133620">
    <property type="protein sequence ID" value="WMV46959.1"/>
    <property type="molecule type" value="Genomic_DNA"/>
</dbReference>
<accession>A0AAF0UJD9</accession>
<keyword evidence="3" id="KW-1185">Reference proteome</keyword>
<feature type="domain" description="DUF7081" evidence="1">
    <location>
        <begin position="32"/>
        <end position="57"/>
    </location>
</feature>
<sequence>MSSKKEVGESRLHVVYNGSASRINETGLQLYPVYEYDSGEGLPYVPVDWPNAGDKILLMLHILDNGFHEAVFLIITAKSGTLQVLNLSRKKKR</sequence>
<dbReference type="InterPro" id="IPR055508">
    <property type="entry name" value="DUF7081"/>
</dbReference>
<dbReference type="AlphaFoldDB" id="A0AAF0UJD9"/>
<gene>
    <name evidence="2" type="ORF">MTR67_040344</name>
</gene>
<name>A0AAF0UJD9_SOLVR</name>
<evidence type="ECO:0000259" key="1">
    <source>
        <dbReference type="Pfam" id="PF23299"/>
    </source>
</evidence>